<name>A0A250VTM2_STROL</name>
<keyword evidence="2" id="KW-1185">Reference proteome</keyword>
<accession>A0A250VTM2</accession>
<reference evidence="2" key="1">
    <citation type="submission" date="2017-05" db="EMBL/GenBank/DDBJ databases">
        <title>Streptomyces olivochromogenes NBRC 3561 whole genome shotgun sequence.</title>
        <authorList>
            <person name="Dohra H."/>
            <person name="Kodani S."/>
        </authorList>
    </citation>
    <scope>NUCLEOTIDE SEQUENCE [LARGE SCALE GENOMIC DNA]</scope>
    <source>
        <strain evidence="2">NBRC 3561</strain>
    </source>
</reference>
<dbReference type="Proteomes" id="UP000217446">
    <property type="component" value="Unassembled WGS sequence"/>
</dbReference>
<comment type="caution">
    <text evidence="1">The sequence shown here is derived from an EMBL/GenBank/DDBJ whole genome shotgun (WGS) entry which is preliminary data.</text>
</comment>
<organism evidence="1 2">
    <name type="scientific">Streptomyces olivochromogenes</name>
    <dbReference type="NCBI Taxonomy" id="1963"/>
    <lineage>
        <taxon>Bacteria</taxon>
        <taxon>Bacillati</taxon>
        <taxon>Actinomycetota</taxon>
        <taxon>Actinomycetes</taxon>
        <taxon>Kitasatosporales</taxon>
        <taxon>Streptomycetaceae</taxon>
        <taxon>Streptomyces</taxon>
    </lineage>
</organism>
<dbReference type="EMBL" id="BDQI01000035">
    <property type="protein sequence ID" value="GAX57372.1"/>
    <property type="molecule type" value="Genomic_DNA"/>
</dbReference>
<evidence type="ECO:0000313" key="1">
    <source>
        <dbReference type="EMBL" id="GAX57372.1"/>
    </source>
</evidence>
<dbReference type="AlphaFoldDB" id="A0A250VTM2"/>
<protein>
    <submittedName>
        <fullName evidence="1">Uncharacterized protein</fullName>
    </submittedName>
</protein>
<sequence length="335" mass="35962">MSRSIVRRAAELMDAIQTGPIRTQWHWLGYNFNPKTPGFVTVGGPTVMALAAGDAVMPGFAAEQLKRLESFGGAERDLGHYQQILAWYCEVLVVAHLAAYGWPAPVEFEMEPVAGGAKANPEVVVRLDGVGALGVEVKAADLRAHREQRASNGWQLNARTKVSAKSLGEAVTLPRDNPVKDFLISADKKFAGFRATDPDFRSLLVIVWDDFGNEPLTALTSPASGLFTPNSFYRADGGAVEFANVDAVLLVRHQHQVVEGLAGRPLADDRAHLLDYGRPGSFPPHALVTNPAGRVLPAEFAAALHAVPVEALHAAAEYNPGEIVMWVDTAEGTAS</sequence>
<evidence type="ECO:0000313" key="2">
    <source>
        <dbReference type="Proteomes" id="UP000217446"/>
    </source>
</evidence>
<gene>
    <name evidence="1" type="ORF">SO3561_08942</name>
</gene>
<proteinExistence type="predicted"/>